<accession>W2RMS6</accession>
<evidence type="ECO:0000256" key="1">
    <source>
        <dbReference type="SAM" id="MobiDB-lite"/>
    </source>
</evidence>
<dbReference type="EMBL" id="KB822723">
    <property type="protein sequence ID" value="ETN37772.1"/>
    <property type="molecule type" value="Genomic_DNA"/>
</dbReference>
<evidence type="ECO:0000313" key="3">
    <source>
        <dbReference type="Proteomes" id="UP000030752"/>
    </source>
</evidence>
<feature type="compositionally biased region" description="Basic residues" evidence="1">
    <location>
        <begin position="1042"/>
        <end position="1054"/>
    </location>
</feature>
<sequence length="1072" mass="116158">MARETESGMRLRGNIQRPIRFEEEQIHFRKPYQRRNGTLPAFPELLASSTVPYNPRQPPAAFPSLPLTGIPPTKQSSVEASTSNPLNEDNRPVPPVVYSQLDISRLISEVVEIHKTDYKKSNSIASWDFGGADSFGPASRFRADEKVEWGSLELAYQHRIFQAISRLRDETNAAHWLGLSPEEAVAINAAVRWRQKFPITLAQYHEGQNTLQNCMNPELLMAYMDLMVKISHFELGSPLQLLRAGLFLRQLGLPGNLLGTWISDSLGSGQLIDASPLADRLPVGALTSEHLHQMSLQALRGSKLPLQARKPPIHSNMSLQQRPKSLPPTAVRRPRKQTPGLLQELLGTRSSSPALDRTRNPGFSENCTRARGRSNSARLSETSRDQIDLLRPATQPVPQIPAPSSTASSPPASQETAHHLSSQAAHSSIMPTSSTPGHNPNSPGLPRTSGISSDDRTAGPMSLRSRGSLRETEAMSALRQTQGFWGSSRDETDPNRSATETVEGGTLAVTPSMSESWPRTPKLILKVSDTGFASVSPGQQLIPSPPSRGGKASSNFAGFEKPASLKSPVIAPTEADVALPPWSTPQPSILNREPLQPQNTFKQYSVYPGSPEAGPARLGNSLDFSSKLIASPEARPSTPDTGDLGVFGTEDGYISSSSVGPADEMDIDEGQALYLPGTIPSQQASDPVLHSSRINHLGYPMESILPSIEEDIEIEDAPVLQRPSLAPDVPAVSAAHSVMVRPKKVVGLRRRLVSSSRNSPPRLGSISPISENEDFDEYHAWLRGEREHGPLPQVRAITAAETPRGTKSSPTMATTAVETLPSQATTPRAQPVTSSEPPPFKIKLQLRLNEEAAPQPPALAGTSLAIRFVDPGEEGDESWEDEKPKKKKQKKASTPVRTSSSTANSRSTTPRVSVSNKATESTDGIRKAVSKKGNGAVTGRTTRAQSLAAGEAVKSRPVAEPGTATKDAESSNASTLIPNVKIPLKARPTPRLHRSTTPARSDRPKTRHQTAVQAILDEENVTVRDSASDAESKGANEDSKSAKPRKKWTHKEYHKSRESPRLAIMDLPNMKT</sequence>
<dbReference type="HOGENOM" id="CLU_287421_0_0_1"/>
<feature type="region of interest" description="Disordered" evidence="1">
    <location>
        <begin position="751"/>
        <end position="770"/>
    </location>
</feature>
<feature type="compositionally biased region" description="Low complexity" evidence="1">
    <location>
        <begin position="402"/>
        <end position="428"/>
    </location>
</feature>
<feature type="compositionally biased region" description="Basic and acidic residues" evidence="1">
    <location>
        <begin position="1026"/>
        <end position="1041"/>
    </location>
</feature>
<protein>
    <submittedName>
        <fullName evidence="2">Uncharacterized protein</fullName>
    </submittedName>
</protein>
<feature type="compositionally biased region" description="Low complexity" evidence="1">
    <location>
        <begin position="753"/>
        <end position="763"/>
    </location>
</feature>
<feature type="compositionally biased region" description="Acidic residues" evidence="1">
    <location>
        <begin position="871"/>
        <end position="880"/>
    </location>
</feature>
<feature type="region of interest" description="Disordered" evidence="1">
    <location>
        <begin position="536"/>
        <end position="559"/>
    </location>
</feature>
<name>W2RMS6_CYPE1</name>
<feature type="compositionally biased region" description="Polar residues" evidence="1">
    <location>
        <begin position="912"/>
        <end position="922"/>
    </location>
</feature>
<dbReference type="OrthoDB" id="4151988at2759"/>
<dbReference type="VEuPathDB" id="FungiDB:HMPREF1541_07395"/>
<organism evidence="2 3">
    <name type="scientific">Cyphellophora europaea (strain CBS 101466)</name>
    <name type="common">Phialophora europaea</name>
    <dbReference type="NCBI Taxonomy" id="1220924"/>
    <lineage>
        <taxon>Eukaryota</taxon>
        <taxon>Fungi</taxon>
        <taxon>Dikarya</taxon>
        <taxon>Ascomycota</taxon>
        <taxon>Pezizomycotina</taxon>
        <taxon>Eurotiomycetes</taxon>
        <taxon>Chaetothyriomycetidae</taxon>
        <taxon>Chaetothyriales</taxon>
        <taxon>Cyphellophoraceae</taxon>
        <taxon>Cyphellophora</taxon>
    </lineage>
</organism>
<dbReference type="Proteomes" id="UP000030752">
    <property type="component" value="Unassembled WGS sequence"/>
</dbReference>
<dbReference type="AlphaFoldDB" id="W2RMS6"/>
<gene>
    <name evidence="2" type="ORF">HMPREF1541_07395</name>
</gene>
<feature type="compositionally biased region" description="Polar residues" evidence="1">
    <location>
        <begin position="805"/>
        <end position="835"/>
    </location>
</feature>
<feature type="compositionally biased region" description="Polar residues" evidence="1">
    <location>
        <begin position="73"/>
        <end position="87"/>
    </location>
</feature>
<dbReference type="RefSeq" id="XP_008719941.1">
    <property type="nucleotide sequence ID" value="XM_008721719.1"/>
</dbReference>
<feature type="region of interest" description="Disordered" evidence="1">
    <location>
        <begin position="801"/>
        <end position="1072"/>
    </location>
</feature>
<keyword evidence="3" id="KW-1185">Reference proteome</keyword>
<dbReference type="GeneID" id="19974734"/>
<feature type="compositionally biased region" description="Low complexity" evidence="1">
    <location>
        <begin position="897"/>
        <end position="911"/>
    </location>
</feature>
<proteinExistence type="predicted"/>
<dbReference type="eggNOG" id="ENOG502T3HB">
    <property type="taxonomic scope" value="Eukaryota"/>
</dbReference>
<dbReference type="InParanoid" id="W2RMS6"/>
<feature type="region of interest" description="Disordered" evidence="1">
    <location>
        <begin position="308"/>
        <end position="505"/>
    </location>
</feature>
<evidence type="ECO:0000313" key="2">
    <source>
        <dbReference type="EMBL" id="ETN37772.1"/>
    </source>
</evidence>
<feature type="compositionally biased region" description="Polar residues" evidence="1">
    <location>
        <begin position="429"/>
        <end position="442"/>
    </location>
</feature>
<feature type="compositionally biased region" description="Polar residues" evidence="1">
    <location>
        <begin position="361"/>
        <end position="380"/>
    </location>
</feature>
<feature type="region of interest" description="Disordered" evidence="1">
    <location>
        <begin position="50"/>
        <end position="93"/>
    </location>
</feature>
<reference evidence="2 3" key="1">
    <citation type="submission" date="2013-03" db="EMBL/GenBank/DDBJ databases">
        <title>The Genome Sequence of Phialophora europaea CBS 101466.</title>
        <authorList>
            <consortium name="The Broad Institute Genomics Platform"/>
            <person name="Cuomo C."/>
            <person name="de Hoog S."/>
            <person name="Gorbushina A."/>
            <person name="Walker B."/>
            <person name="Young S.K."/>
            <person name="Zeng Q."/>
            <person name="Gargeya S."/>
            <person name="Fitzgerald M."/>
            <person name="Haas B."/>
            <person name="Abouelleil A."/>
            <person name="Allen A.W."/>
            <person name="Alvarado L."/>
            <person name="Arachchi H.M."/>
            <person name="Berlin A.M."/>
            <person name="Chapman S.B."/>
            <person name="Gainer-Dewar J."/>
            <person name="Goldberg J."/>
            <person name="Griggs A."/>
            <person name="Gujja S."/>
            <person name="Hansen M."/>
            <person name="Howarth C."/>
            <person name="Imamovic A."/>
            <person name="Ireland A."/>
            <person name="Larimer J."/>
            <person name="McCowan C."/>
            <person name="Murphy C."/>
            <person name="Pearson M."/>
            <person name="Poon T.W."/>
            <person name="Priest M."/>
            <person name="Roberts A."/>
            <person name="Saif S."/>
            <person name="Shea T."/>
            <person name="Sisk P."/>
            <person name="Sykes S."/>
            <person name="Wortman J."/>
            <person name="Nusbaum C."/>
            <person name="Birren B."/>
        </authorList>
    </citation>
    <scope>NUCLEOTIDE SEQUENCE [LARGE SCALE GENOMIC DNA]</scope>
    <source>
        <strain evidence="2 3">CBS 101466</strain>
    </source>
</reference>